<dbReference type="PROSITE" id="PS50127">
    <property type="entry name" value="UBC_2"/>
    <property type="match status" value="1"/>
</dbReference>
<evidence type="ECO:0000313" key="5">
    <source>
        <dbReference type="EMBL" id="VBB17606.1"/>
    </source>
</evidence>
<dbReference type="InterPro" id="IPR016135">
    <property type="entry name" value="UBQ-conjugating_enzyme/RWD"/>
</dbReference>
<dbReference type="CDD" id="cd23794">
    <property type="entry name" value="UBCc_UBE2F_UBE2M"/>
    <property type="match status" value="1"/>
</dbReference>
<evidence type="ECO:0000313" key="6">
    <source>
        <dbReference type="Proteomes" id="UP000594342"/>
    </source>
</evidence>
<reference evidence="5 6" key="1">
    <citation type="submission" date="2018-10" db="EMBL/GenBank/DDBJ databases">
        <authorList>
            <consortium name="IHU Genomes"/>
        </authorList>
    </citation>
    <scope>NUCLEOTIDE SEQUENCE [LARGE SCALE GENOMIC DNA]</scope>
    <source>
        <strain evidence="5 6">A1</strain>
    </source>
</reference>
<name>A0A5K0U902_9VIRU</name>
<comment type="caution">
    <text evidence="5">The sequence shown here is derived from an EMBL/GenBank/DDBJ whole genome shotgun (WGS) entry which is preliminary data.</text>
</comment>
<keyword evidence="6" id="KW-1185">Reference proteome</keyword>
<dbReference type="Gene3D" id="3.10.110.10">
    <property type="entry name" value="Ubiquitin Conjugating Enzyme"/>
    <property type="match status" value="1"/>
</dbReference>
<dbReference type="InterPro" id="IPR000608">
    <property type="entry name" value="UBC"/>
</dbReference>
<organism evidence="5 6">
    <name type="scientific">Yasminevirus sp. GU-2018</name>
    <dbReference type="NCBI Taxonomy" id="2420051"/>
    <lineage>
        <taxon>Viruses</taxon>
        <taxon>Varidnaviria</taxon>
        <taxon>Bamfordvirae</taxon>
        <taxon>Nucleocytoviricota</taxon>
        <taxon>Megaviricetes</taxon>
        <taxon>Imitervirales</taxon>
        <taxon>Mimiviridae</taxon>
        <taxon>Klosneuvirinae</taxon>
        <taxon>Yasminevirus</taxon>
        <taxon>Yasminevirus saudimassiliense</taxon>
    </lineage>
</organism>
<evidence type="ECO:0000256" key="1">
    <source>
        <dbReference type="ARBA" id="ARBA00004906"/>
    </source>
</evidence>
<evidence type="ECO:0000256" key="2">
    <source>
        <dbReference type="ARBA" id="ARBA00012486"/>
    </source>
</evidence>
<feature type="region of interest" description="Disordered" evidence="3">
    <location>
        <begin position="431"/>
        <end position="455"/>
    </location>
</feature>
<evidence type="ECO:0000259" key="4">
    <source>
        <dbReference type="PROSITE" id="PS50127"/>
    </source>
</evidence>
<feature type="domain" description="UBC core" evidence="4">
    <location>
        <begin position="13"/>
        <end position="168"/>
    </location>
</feature>
<comment type="pathway">
    <text evidence="1">Protein modification; protein ubiquitination.</text>
</comment>
<sequence>MTDTNVINVTRGQQLLFVQREIRKIQADPHLSKTTEFIVDESDISKFIMLIKPAEGLYAGLTISFELTVPVGYPAPGHPINAKCMDSIYHPNIFTGGKLCLKYDGVGNLDSGFKETLENLVVAINYLFMHPENYGYGADMPENMRETIKKNVDAYRLRKRVDKVPKDQSARLYRSNEIYDEKVNHTLTAIKDWNTYLPKSCLKENKKSRYYMFTLGGRKIMDIATLEDVISQIIRDPRYRFDLAPSLAFAKSGVDHAVIMTPSTPFSVVMSKFKRIVYPDNLVWDQFNNCFIANVGFDKFLTDAMGYNVPKNYVNIMCNIVIRSNYKFVFTCSDRKNPHYPVVQSSGVEVKGRTEHIMTIDQYINTMTIQDYRLTIDAPDNKGSDDIYDTVENSIDPSYPVWFYISYSLLTVGEDIGRMFTNIAYRLNPHDRESPYVTHNSPPSSSAGDAREVRTDNRCRLLTEDELKLVSGKRDEPGPADKMDDYFDIELASKYLASTAEQTGLDLSAIRYLN</sequence>
<dbReference type="GO" id="GO:0016567">
    <property type="term" value="P:protein ubiquitination"/>
    <property type="evidence" value="ECO:0007669"/>
    <property type="project" value="UniProtKB-UniPathway"/>
</dbReference>
<dbReference type="SUPFAM" id="SSF54495">
    <property type="entry name" value="UBC-like"/>
    <property type="match status" value="1"/>
</dbReference>
<dbReference type="EC" id="2.3.2.23" evidence="2"/>
<dbReference type="UniPathway" id="UPA00143"/>
<dbReference type="Proteomes" id="UP000594342">
    <property type="component" value="Unassembled WGS sequence"/>
</dbReference>
<dbReference type="GO" id="GO:0061631">
    <property type="term" value="F:ubiquitin conjugating enzyme activity"/>
    <property type="evidence" value="ECO:0007669"/>
    <property type="project" value="UniProtKB-EC"/>
</dbReference>
<feature type="compositionally biased region" description="Polar residues" evidence="3">
    <location>
        <begin position="437"/>
        <end position="447"/>
    </location>
</feature>
<evidence type="ECO:0000256" key="3">
    <source>
        <dbReference type="SAM" id="MobiDB-lite"/>
    </source>
</evidence>
<dbReference type="Pfam" id="PF00179">
    <property type="entry name" value="UQ_con"/>
    <property type="match status" value="1"/>
</dbReference>
<accession>A0A5K0U902</accession>
<gene>
    <name evidence="5" type="ORF">YASMINEVIRUS_69</name>
</gene>
<protein>
    <recommendedName>
        <fullName evidence="2">E2 ubiquitin-conjugating enzyme</fullName>
        <ecNumber evidence="2">2.3.2.23</ecNumber>
    </recommendedName>
</protein>
<proteinExistence type="predicted"/>
<dbReference type="EMBL" id="UPSH01000001">
    <property type="protein sequence ID" value="VBB17606.1"/>
    <property type="molecule type" value="Genomic_DNA"/>
</dbReference>